<dbReference type="RefSeq" id="WP_200657763.1">
    <property type="nucleotide sequence ID" value="NZ_CAJNBH010000002.1"/>
</dbReference>
<accession>A0ABM8QL16</accession>
<dbReference type="PANTHER" id="PTHR20883">
    <property type="entry name" value="PHYTANOYL-COA DIOXYGENASE DOMAIN CONTAINING 1"/>
    <property type="match status" value="1"/>
</dbReference>
<dbReference type="Proteomes" id="UP000673821">
    <property type="component" value="Unassembled WGS sequence"/>
</dbReference>
<evidence type="ECO:0000313" key="3">
    <source>
        <dbReference type="Proteomes" id="UP000673821"/>
    </source>
</evidence>
<sequence>MKEVRKHGIIEQETKDVNLQSLDRLGFFVLKGAVSKPKVEEIRAKLYAAYEAQIAEVGGEENLKKIKDDGIARALFAYDPIFIKDVLCNEVVAPYLSAALDTNYTLYSQVGVFSKPRTELYQVAWHREIQYQHYTSSRPLAVQTLFILNDFNEESGGTFFLPGSHLFEKFPSDEFVLRNEVQPILEPGDVVVMNSMLYHRAGINGSNVDRLLITNTFTRPTMASQFDYTSMIDPATLNEHERQILGFRWNYSFTVKEWRLNRIRS</sequence>
<dbReference type="EMBL" id="CAJNBH010000002">
    <property type="protein sequence ID" value="CAE6702595.1"/>
    <property type="molecule type" value="Genomic_DNA"/>
</dbReference>
<evidence type="ECO:0008006" key="4">
    <source>
        <dbReference type="Google" id="ProtNLM"/>
    </source>
</evidence>
<evidence type="ECO:0000313" key="2">
    <source>
        <dbReference type="EMBL" id="CAE6702595.1"/>
    </source>
</evidence>
<comment type="cofactor">
    <cofactor evidence="1">
        <name>Fe(2+)</name>
        <dbReference type="ChEBI" id="CHEBI:29033"/>
    </cofactor>
</comment>
<organism evidence="2 3">
    <name type="scientific">Paraburkholderia nemoris</name>
    <dbReference type="NCBI Taxonomy" id="2793076"/>
    <lineage>
        <taxon>Bacteria</taxon>
        <taxon>Pseudomonadati</taxon>
        <taxon>Pseudomonadota</taxon>
        <taxon>Betaproteobacteria</taxon>
        <taxon>Burkholderiales</taxon>
        <taxon>Burkholderiaceae</taxon>
        <taxon>Paraburkholderia</taxon>
    </lineage>
</organism>
<proteinExistence type="predicted"/>
<dbReference type="InterPro" id="IPR008775">
    <property type="entry name" value="Phytyl_CoA_dOase-like"/>
</dbReference>
<gene>
    <name evidence="2" type="ORF">R69776_00706</name>
</gene>
<evidence type="ECO:0000256" key="1">
    <source>
        <dbReference type="ARBA" id="ARBA00001954"/>
    </source>
</evidence>
<comment type="caution">
    <text evidence="2">The sequence shown here is derived from an EMBL/GenBank/DDBJ whole genome shotgun (WGS) entry which is preliminary data.</text>
</comment>
<dbReference type="Gene3D" id="2.60.120.620">
    <property type="entry name" value="q2cbj1_9rhob like domain"/>
    <property type="match status" value="1"/>
</dbReference>
<protein>
    <recommendedName>
        <fullName evidence="4">Phytanoyl-CoA dioxygenase</fullName>
    </recommendedName>
</protein>
<name>A0ABM8QL16_9BURK</name>
<keyword evidence="3" id="KW-1185">Reference proteome</keyword>
<dbReference type="SUPFAM" id="SSF51197">
    <property type="entry name" value="Clavaminate synthase-like"/>
    <property type="match status" value="1"/>
</dbReference>
<reference evidence="2 3" key="1">
    <citation type="submission" date="2021-02" db="EMBL/GenBank/DDBJ databases">
        <authorList>
            <person name="Vanwijnsberghe S."/>
        </authorList>
    </citation>
    <scope>NUCLEOTIDE SEQUENCE [LARGE SCALE GENOMIC DNA]</scope>
    <source>
        <strain evidence="2 3">R-69776</strain>
    </source>
</reference>
<dbReference type="PANTHER" id="PTHR20883:SF48">
    <property type="entry name" value="ECTOINE DIOXYGENASE"/>
    <property type="match status" value="1"/>
</dbReference>
<dbReference type="Pfam" id="PF05721">
    <property type="entry name" value="PhyH"/>
    <property type="match status" value="1"/>
</dbReference>